<comment type="caution">
    <text evidence="2">The sequence shown here is derived from an EMBL/GenBank/DDBJ whole genome shotgun (WGS) entry which is preliminary data.</text>
</comment>
<reference evidence="2" key="1">
    <citation type="submission" date="2020-05" db="EMBL/GenBank/DDBJ databases">
        <title>Phylogenomic resolution of chytrid fungi.</title>
        <authorList>
            <person name="Stajich J.E."/>
            <person name="Amses K."/>
            <person name="Simmons R."/>
            <person name="Seto K."/>
            <person name="Myers J."/>
            <person name="Bonds A."/>
            <person name="Quandt C.A."/>
            <person name="Barry K."/>
            <person name="Liu P."/>
            <person name="Grigoriev I."/>
            <person name="Longcore J.E."/>
            <person name="James T.Y."/>
        </authorList>
    </citation>
    <scope>NUCLEOTIDE SEQUENCE</scope>
    <source>
        <strain evidence="2">JEL0318</strain>
    </source>
</reference>
<feature type="region of interest" description="Disordered" evidence="1">
    <location>
        <begin position="134"/>
        <end position="259"/>
    </location>
</feature>
<gene>
    <name evidence="2" type="ORF">HK097_000646</name>
</gene>
<feature type="compositionally biased region" description="Basic and acidic residues" evidence="1">
    <location>
        <begin position="164"/>
        <end position="190"/>
    </location>
</feature>
<feature type="compositionally biased region" description="Low complexity" evidence="1">
    <location>
        <begin position="205"/>
        <end position="215"/>
    </location>
</feature>
<keyword evidence="3" id="KW-1185">Reference proteome</keyword>
<accession>A0AAD5S5B5</accession>
<organism evidence="2 3">
    <name type="scientific">Rhizophlyctis rosea</name>
    <dbReference type="NCBI Taxonomy" id="64517"/>
    <lineage>
        <taxon>Eukaryota</taxon>
        <taxon>Fungi</taxon>
        <taxon>Fungi incertae sedis</taxon>
        <taxon>Chytridiomycota</taxon>
        <taxon>Chytridiomycota incertae sedis</taxon>
        <taxon>Chytridiomycetes</taxon>
        <taxon>Rhizophlyctidales</taxon>
        <taxon>Rhizophlyctidaceae</taxon>
        <taxon>Rhizophlyctis</taxon>
    </lineage>
</organism>
<protein>
    <submittedName>
        <fullName evidence="2">Uncharacterized protein</fullName>
    </submittedName>
</protein>
<dbReference type="GO" id="GO:1990716">
    <property type="term" value="C:axonemal central apparatus"/>
    <property type="evidence" value="ECO:0007669"/>
    <property type="project" value="TreeGrafter"/>
</dbReference>
<name>A0AAD5S5B5_9FUNG</name>
<dbReference type="PANTHER" id="PTHR21963:SF1">
    <property type="entry name" value="SPERM-ASSOCIATED ANTIGEN 17"/>
    <property type="match status" value="1"/>
</dbReference>
<evidence type="ECO:0000256" key="1">
    <source>
        <dbReference type="SAM" id="MobiDB-lite"/>
    </source>
</evidence>
<sequence>MARGDKTSSASPASIPLQNQPINDDTWDPFILAIIPDASSTDNCESSLEAATTKLKEMYDVVATGYRTKFCVLDKADVVAWALENAKVHESCKELKAVIDSGISEDDIPDAVLAKVLKLRLVILKQEGVEAKIGAAKAQKETPEAAVTPSEPVETPPKGAAKPGKKEEKKDDKKEEGKKDDKKEKEDARSKTPAGAAGGAKKGAKGAAPAPAKAPETPSRPESAATPPDASKRKQKLRDRGTGKAENRPASIGDEPSEGPDVYYLLRSFTSPTLYDSLIEDHEVPMNLFIRLSVPSDSATPSQSSQTFKTTTNSTITTLRTLSHNSPATSLWKHLAWTDILSSSSQDSKSLFDTIAQCVYALLEKKKIYEGWYSRDAEIVVPGLSTGDGNGNGEGAKDTAGVRWFEHVMKGVGWDEGGGVDLVVGVLCEGVGRENDG</sequence>
<feature type="compositionally biased region" description="Polar residues" evidence="1">
    <location>
        <begin position="7"/>
        <end position="22"/>
    </location>
</feature>
<feature type="region of interest" description="Disordered" evidence="1">
    <location>
        <begin position="1"/>
        <end position="22"/>
    </location>
</feature>
<dbReference type="Proteomes" id="UP001212841">
    <property type="component" value="Unassembled WGS sequence"/>
</dbReference>
<dbReference type="InterPro" id="IPR026173">
    <property type="entry name" value="SPAG17"/>
</dbReference>
<feature type="non-terminal residue" evidence="2">
    <location>
        <position position="1"/>
    </location>
</feature>
<evidence type="ECO:0000313" key="2">
    <source>
        <dbReference type="EMBL" id="KAJ3046662.1"/>
    </source>
</evidence>
<dbReference type="PANTHER" id="PTHR21963">
    <property type="entry name" value="PF6"/>
    <property type="match status" value="1"/>
</dbReference>
<proteinExistence type="predicted"/>
<dbReference type="GO" id="GO:1904158">
    <property type="term" value="P:axonemal central apparatus assembly"/>
    <property type="evidence" value="ECO:0007669"/>
    <property type="project" value="TreeGrafter"/>
</dbReference>
<dbReference type="AlphaFoldDB" id="A0AAD5S5B5"/>
<feature type="compositionally biased region" description="Basic and acidic residues" evidence="1">
    <location>
        <begin position="238"/>
        <end position="247"/>
    </location>
</feature>
<dbReference type="EMBL" id="JADGJD010001119">
    <property type="protein sequence ID" value="KAJ3046662.1"/>
    <property type="molecule type" value="Genomic_DNA"/>
</dbReference>
<evidence type="ECO:0000313" key="3">
    <source>
        <dbReference type="Proteomes" id="UP001212841"/>
    </source>
</evidence>